<evidence type="ECO:0000313" key="1">
    <source>
        <dbReference type="EMBL" id="QUO43463.1"/>
    </source>
</evidence>
<protein>
    <recommendedName>
        <fullName evidence="3">DUF2634 domain-containing protein</fullName>
    </recommendedName>
</protein>
<name>A0ABX7ZAK9_9BACL</name>
<reference evidence="1" key="1">
    <citation type="submission" date="2021-04" db="EMBL/GenBank/DDBJ databases">
        <title>Brevibacillus composti FJAT-54423, complete genome.</title>
        <authorList>
            <person name="Tang R."/>
        </authorList>
    </citation>
    <scope>NUCLEOTIDE SEQUENCE</scope>
    <source>
        <strain evidence="1">FJAT-54424</strain>
    </source>
</reference>
<dbReference type="Gene3D" id="3.10.450.40">
    <property type="match status" value="1"/>
</dbReference>
<dbReference type="SUPFAM" id="SSF160719">
    <property type="entry name" value="gpW/gp25-like"/>
    <property type="match status" value="1"/>
</dbReference>
<sequence length="139" mass="15642">MLDEWTDIYLDDEGNFKASADGDVQLVTGKAAYLQDIKHELETIQGSYPFDETYGTRLILYLQRENTELSRQELFQDVEEVVQRHSFVVPGSVEVQVDSWTLRAIEIGVSFSVQMPGGIEPAGMTVQITVDGVRVVRSE</sequence>
<dbReference type="Proteomes" id="UP000677234">
    <property type="component" value="Chromosome"/>
</dbReference>
<organism evidence="1 2">
    <name type="scientific">Brevibacillus composti</name>
    <dbReference type="NCBI Taxonomy" id="2796470"/>
    <lineage>
        <taxon>Bacteria</taxon>
        <taxon>Bacillati</taxon>
        <taxon>Bacillota</taxon>
        <taxon>Bacilli</taxon>
        <taxon>Bacillales</taxon>
        <taxon>Paenibacillaceae</taxon>
        <taxon>Brevibacillus</taxon>
    </lineage>
</organism>
<evidence type="ECO:0008006" key="3">
    <source>
        <dbReference type="Google" id="ProtNLM"/>
    </source>
</evidence>
<keyword evidence="2" id="KW-1185">Reference proteome</keyword>
<accession>A0ABX7ZAK9</accession>
<gene>
    <name evidence="1" type="ORF">KDJ56_11180</name>
</gene>
<dbReference type="RefSeq" id="WP_212138914.1">
    <property type="nucleotide sequence ID" value="NZ_CP073708.1"/>
</dbReference>
<dbReference type="EMBL" id="CP073708">
    <property type="protein sequence ID" value="QUO43463.1"/>
    <property type="molecule type" value="Genomic_DNA"/>
</dbReference>
<evidence type="ECO:0000313" key="2">
    <source>
        <dbReference type="Proteomes" id="UP000677234"/>
    </source>
</evidence>
<proteinExistence type="predicted"/>